<keyword evidence="4" id="KW-0472">Membrane</keyword>
<name>A0A316EAM7_9BACT</name>
<sequence length="483" mass="54818">MKKFILYISTLCLITLSGCDNYLDTIPDNRTDINTPEKISELLVGAYPSGSYHAFCEIMSDNIEDNYNNSTPNQIYSKPYFWDDVLQLDEDSPQFYWKSCYTAIAAANQALESIKALGGTPNLNPQKGEALVARAYAHFMLVNLFSKFYDPSTPNSDLGIPYVTETEKVVLKKYDRKTVAYVYEMIEKDLLEGLPLISDQVYKVPAYHFTQNAANAFASRFYLYKKDYNKVIEYASKVAGTNGFSSNLRNWNTNYSTKSFTIIRTEYSQATEKANLLLAETSSYWGRYWAASIRYGLNINTARSLYFGANPAGGSFAYSLFGSDNGVYLPKYNEYFVRINSSANIGNGFNMNPLFTTEEVLFNRAEAYLYKNDVTNCLADLNTFLSLRIANYSPASHTLTVAKNNAYYGTTNTSGALLQTIIDYRRREFMHEGMRWFDLLRYKIPVTHYNIDGTSQTLTATDKRRVLQIPQEASLSGMALNPR</sequence>
<evidence type="ECO:0000259" key="7">
    <source>
        <dbReference type="Pfam" id="PF14322"/>
    </source>
</evidence>
<dbReference type="InterPro" id="IPR033985">
    <property type="entry name" value="SusD-like_N"/>
</dbReference>
<dbReference type="Pfam" id="PF14322">
    <property type="entry name" value="SusD-like_3"/>
    <property type="match status" value="1"/>
</dbReference>
<dbReference type="OrthoDB" id="1147023at2"/>
<feature type="domain" description="SusD-like N-terminal" evidence="7">
    <location>
        <begin position="22"/>
        <end position="223"/>
    </location>
</feature>
<dbReference type="InterPro" id="IPR012944">
    <property type="entry name" value="SusD_RagB_dom"/>
</dbReference>
<proteinExistence type="inferred from homology"/>
<dbReference type="Proteomes" id="UP000245489">
    <property type="component" value="Unassembled WGS sequence"/>
</dbReference>
<keyword evidence="3" id="KW-0732">Signal</keyword>
<dbReference type="PROSITE" id="PS51257">
    <property type="entry name" value="PROKAR_LIPOPROTEIN"/>
    <property type="match status" value="1"/>
</dbReference>
<evidence type="ECO:0000259" key="6">
    <source>
        <dbReference type="Pfam" id="PF07980"/>
    </source>
</evidence>
<evidence type="ECO:0000256" key="1">
    <source>
        <dbReference type="ARBA" id="ARBA00004442"/>
    </source>
</evidence>
<comment type="subcellular location">
    <subcellularLocation>
        <location evidence="1">Cell outer membrane</location>
    </subcellularLocation>
</comment>
<reference evidence="8 9" key="1">
    <citation type="submission" date="2018-05" db="EMBL/GenBank/DDBJ databases">
        <title>Genomic Encyclopedia of Archaeal and Bacterial Type Strains, Phase II (KMG-II): from individual species to whole genera.</title>
        <authorList>
            <person name="Goeker M."/>
        </authorList>
    </citation>
    <scope>NUCLEOTIDE SEQUENCE [LARGE SCALE GENOMIC DNA]</scope>
    <source>
        <strain evidence="8 9">DSM 22214</strain>
    </source>
</reference>
<evidence type="ECO:0000256" key="5">
    <source>
        <dbReference type="ARBA" id="ARBA00023237"/>
    </source>
</evidence>
<protein>
    <submittedName>
        <fullName evidence="8">SusD-like starch-binding protein associating with outer membrane</fullName>
    </submittedName>
</protein>
<dbReference type="Pfam" id="PF07980">
    <property type="entry name" value="SusD_RagB"/>
    <property type="match status" value="1"/>
</dbReference>
<evidence type="ECO:0000256" key="3">
    <source>
        <dbReference type="ARBA" id="ARBA00022729"/>
    </source>
</evidence>
<dbReference type="InterPro" id="IPR011990">
    <property type="entry name" value="TPR-like_helical_dom_sf"/>
</dbReference>
<evidence type="ECO:0000256" key="2">
    <source>
        <dbReference type="ARBA" id="ARBA00006275"/>
    </source>
</evidence>
<dbReference type="AlphaFoldDB" id="A0A316EAM7"/>
<keyword evidence="5" id="KW-0998">Cell outer membrane</keyword>
<dbReference type="RefSeq" id="WP_109742009.1">
    <property type="nucleotide sequence ID" value="NZ_QGGO01000005.1"/>
</dbReference>
<dbReference type="EMBL" id="QGGO01000005">
    <property type="protein sequence ID" value="PWK27841.1"/>
    <property type="molecule type" value="Genomic_DNA"/>
</dbReference>
<dbReference type="Gene3D" id="1.25.40.390">
    <property type="match status" value="1"/>
</dbReference>
<dbReference type="SUPFAM" id="SSF48452">
    <property type="entry name" value="TPR-like"/>
    <property type="match status" value="1"/>
</dbReference>
<accession>A0A316EAM7</accession>
<comment type="caution">
    <text evidence="8">The sequence shown here is derived from an EMBL/GenBank/DDBJ whole genome shotgun (WGS) entry which is preliminary data.</text>
</comment>
<organism evidence="8 9">
    <name type="scientific">Arcicella aurantiaca</name>
    <dbReference type="NCBI Taxonomy" id="591202"/>
    <lineage>
        <taxon>Bacteria</taxon>
        <taxon>Pseudomonadati</taxon>
        <taxon>Bacteroidota</taxon>
        <taxon>Cytophagia</taxon>
        <taxon>Cytophagales</taxon>
        <taxon>Flectobacillaceae</taxon>
        <taxon>Arcicella</taxon>
    </lineage>
</organism>
<evidence type="ECO:0000313" key="8">
    <source>
        <dbReference type="EMBL" id="PWK27841.1"/>
    </source>
</evidence>
<comment type="similarity">
    <text evidence="2">Belongs to the SusD family.</text>
</comment>
<feature type="domain" description="RagB/SusD" evidence="6">
    <location>
        <begin position="322"/>
        <end position="451"/>
    </location>
</feature>
<keyword evidence="9" id="KW-1185">Reference proteome</keyword>
<gene>
    <name evidence="8" type="ORF">LV89_01248</name>
</gene>
<evidence type="ECO:0000256" key="4">
    <source>
        <dbReference type="ARBA" id="ARBA00023136"/>
    </source>
</evidence>
<dbReference type="GO" id="GO:0009279">
    <property type="term" value="C:cell outer membrane"/>
    <property type="evidence" value="ECO:0007669"/>
    <property type="project" value="UniProtKB-SubCell"/>
</dbReference>
<evidence type="ECO:0000313" key="9">
    <source>
        <dbReference type="Proteomes" id="UP000245489"/>
    </source>
</evidence>